<feature type="transmembrane region" description="Helical" evidence="9">
    <location>
        <begin position="243"/>
        <end position="264"/>
    </location>
</feature>
<sequence length="561" mass="61534">MVRLRASLSLSRFESLDLIPLPIDFAFQAMAERSDRAPARWRKPLLRWLDGVEAGWGVPLLIACFVAIWTLYLAVAYAGGGLHPDTLEAWTLGRNFAWGYHKHPPLMGWVAASWTAIFPISDWSLQLMAMANAGLALVFVDLVSRQFVTGHKRILVLLLLMLTPAYQFHAQRFNANSVLLATWPLATWCFLRAFETRNTFWAVAAGCATALAMAGKYYSVFLVASFAFAALAHPARRAYFTSASPWISVVTGLAVLSPHLYWLATTGASTFSYALVHANGNTIGSLGEAKNFVLGLGAAIGVSAVLWVFIAGARLRQLPADFAAMSPGLRLLFYVAIGTIVLPVLTSLAMGTDLPSLWALQGLFLFVVLIVCGARYPVERFYTVNVTVIAAGVALAAVLVAAPIHAVYRNIHGYEEGRNFYGLAANELTRQWRELTGEPLGAVSGDDSLAFATAFYSPDHPHYARPFEYQYRWGVPRKTTLERGWAALCFLDQDDCGRWMEGVSSRAGNYVRRQFTVQASLWGRPGVTRDVVVLMVPPRASDGAWPESAAQDFSASKRGPE</sequence>
<keyword evidence="6 9" id="KW-1133">Transmembrane helix</keyword>
<evidence type="ECO:0000256" key="4">
    <source>
        <dbReference type="ARBA" id="ARBA00022679"/>
    </source>
</evidence>
<feature type="transmembrane region" description="Helical" evidence="9">
    <location>
        <begin position="386"/>
        <end position="408"/>
    </location>
</feature>
<dbReference type="PANTHER" id="PTHR33908:SF9">
    <property type="entry name" value="BLL5595 PROTEIN"/>
    <property type="match status" value="1"/>
</dbReference>
<dbReference type="KEGG" id="bcou:IC761_13670"/>
<feature type="domain" description="Glycosyltransferase RgtA/B/C/D-like" evidence="10">
    <location>
        <begin position="102"/>
        <end position="262"/>
    </location>
</feature>
<dbReference type="Pfam" id="PF13231">
    <property type="entry name" value="PMT_2"/>
    <property type="match status" value="1"/>
</dbReference>
<dbReference type="GO" id="GO:0005886">
    <property type="term" value="C:plasma membrane"/>
    <property type="evidence" value="ECO:0007669"/>
    <property type="project" value="UniProtKB-SubCell"/>
</dbReference>
<dbReference type="GO" id="GO:0016763">
    <property type="term" value="F:pentosyltransferase activity"/>
    <property type="evidence" value="ECO:0007669"/>
    <property type="project" value="TreeGrafter"/>
</dbReference>
<keyword evidence="7 9" id="KW-0472">Membrane</keyword>
<accession>A0A7S9DAP8</accession>
<feature type="transmembrane region" description="Helical" evidence="9">
    <location>
        <begin position="331"/>
        <end position="350"/>
    </location>
</feature>
<feature type="transmembrane region" description="Helical" evidence="9">
    <location>
        <begin position="123"/>
        <end position="142"/>
    </location>
</feature>
<gene>
    <name evidence="11" type="ORF">IC761_13670</name>
</gene>
<evidence type="ECO:0000256" key="8">
    <source>
        <dbReference type="SAM" id="MobiDB-lite"/>
    </source>
</evidence>
<feature type="transmembrane region" description="Helical" evidence="9">
    <location>
        <begin position="154"/>
        <end position="170"/>
    </location>
</feature>
<evidence type="ECO:0000256" key="7">
    <source>
        <dbReference type="ARBA" id="ARBA00023136"/>
    </source>
</evidence>
<evidence type="ECO:0000256" key="3">
    <source>
        <dbReference type="ARBA" id="ARBA00022676"/>
    </source>
</evidence>
<evidence type="ECO:0000256" key="1">
    <source>
        <dbReference type="ARBA" id="ARBA00004651"/>
    </source>
</evidence>
<feature type="transmembrane region" description="Helical" evidence="9">
    <location>
        <begin position="56"/>
        <end position="78"/>
    </location>
</feature>
<evidence type="ECO:0000256" key="5">
    <source>
        <dbReference type="ARBA" id="ARBA00022692"/>
    </source>
</evidence>
<evidence type="ECO:0000256" key="2">
    <source>
        <dbReference type="ARBA" id="ARBA00022475"/>
    </source>
</evidence>
<feature type="transmembrane region" description="Helical" evidence="9">
    <location>
        <begin position="356"/>
        <end position="374"/>
    </location>
</feature>
<evidence type="ECO:0000256" key="9">
    <source>
        <dbReference type="SAM" id="Phobius"/>
    </source>
</evidence>
<keyword evidence="2" id="KW-1003">Cell membrane</keyword>
<dbReference type="AlphaFoldDB" id="A0A7S9DAP8"/>
<feature type="transmembrane region" description="Helical" evidence="9">
    <location>
        <begin position="292"/>
        <end position="310"/>
    </location>
</feature>
<organism evidence="11 12">
    <name type="scientific">Bradyrhizobium commune</name>
    <dbReference type="NCBI Taxonomy" id="83627"/>
    <lineage>
        <taxon>Bacteria</taxon>
        <taxon>Pseudomonadati</taxon>
        <taxon>Pseudomonadota</taxon>
        <taxon>Alphaproteobacteria</taxon>
        <taxon>Hyphomicrobiales</taxon>
        <taxon>Nitrobacteraceae</taxon>
        <taxon>Bradyrhizobium</taxon>
    </lineage>
</organism>
<evidence type="ECO:0000313" key="12">
    <source>
        <dbReference type="Proteomes" id="UP000594621"/>
    </source>
</evidence>
<dbReference type="GO" id="GO:0009103">
    <property type="term" value="P:lipopolysaccharide biosynthetic process"/>
    <property type="evidence" value="ECO:0007669"/>
    <property type="project" value="UniProtKB-ARBA"/>
</dbReference>
<dbReference type="InterPro" id="IPR038731">
    <property type="entry name" value="RgtA/B/C-like"/>
</dbReference>
<dbReference type="InterPro" id="IPR050297">
    <property type="entry name" value="LipidA_mod_glycosyltrf_83"/>
</dbReference>
<name>A0A7S9DAP8_9BRAD</name>
<dbReference type="Proteomes" id="UP000594621">
    <property type="component" value="Chromosome"/>
</dbReference>
<feature type="region of interest" description="Disordered" evidence="8">
    <location>
        <begin position="542"/>
        <end position="561"/>
    </location>
</feature>
<reference evidence="11 12" key="1">
    <citation type="submission" date="2020-09" db="EMBL/GenBank/DDBJ databases">
        <title>Complete genomes of bradyrhizobia occurring on native shrubby legumes in Australia.</title>
        <authorList>
            <person name="Lafay B."/>
        </authorList>
    </citation>
    <scope>NUCLEOTIDE SEQUENCE [LARGE SCALE GENOMIC DNA]</scope>
    <source>
        <strain evidence="11 12">BDV5040</strain>
    </source>
</reference>
<keyword evidence="12" id="KW-1185">Reference proteome</keyword>
<keyword evidence="3" id="KW-0328">Glycosyltransferase</keyword>
<protein>
    <submittedName>
        <fullName evidence="11">Glycosyltransferase family 39 protein</fullName>
    </submittedName>
</protein>
<dbReference type="PANTHER" id="PTHR33908">
    <property type="entry name" value="MANNOSYLTRANSFERASE YKCB-RELATED"/>
    <property type="match status" value="1"/>
</dbReference>
<keyword evidence="5 9" id="KW-0812">Transmembrane</keyword>
<dbReference type="EMBL" id="CP061379">
    <property type="protein sequence ID" value="QPF94257.1"/>
    <property type="molecule type" value="Genomic_DNA"/>
</dbReference>
<keyword evidence="4 11" id="KW-0808">Transferase</keyword>
<evidence type="ECO:0000259" key="10">
    <source>
        <dbReference type="Pfam" id="PF13231"/>
    </source>
</evidence>
<proteinExistence type="predicted"/>
<evidence type="ECO:0000313" key="11">
    <source>
        <dbReference type="EMBL" id="QPF94257.1"/>
    </source>
</evidence>
<feature type="transmembrane region" description="Helical" evidence="9">
    <location>
        <begin position="200"/>
        <end position="231"/>
    </location>
</feature>
<comment type="subcellular location">
    <subcellularLocation>
        <location evidence="1">Cell membrane</location>
        <topology evidence="1">Multi-pass membrane protein</topology>
    </subcellularLocation>
</comment>
<evidence type="ECO:0000256" key="6">
    <source>
        <dbReference type="ARBA" id="ARBA00022989"/>
    </source>
</evidence>